<dbReference type="InterPro" id="IPR001810">
    <property type="entry name" value="F-box_dom"/>
</dbReference>
<accession>A0A098G507</accession>
<evidence type="ECO:0000313" key="2">
    <source>
        <dbReference type="EMBL" id="CEG57552.1"/>
    </source>
</evidence>
<evidence type="ECO:0000313" key="3">
    <source>
        <dbReference type="Proteomes" id="UP000032430"/>
    </source>
</evidence>
<organism evidence="2 3">
    <name type="scientific">Legionella fallonii LLAP-10</name>
    <dbReference type="NCBI Taxonomy" id="1212491"/>
    <lineage>
        <taxon>Bacteria</taxon>
        <taxon>Pseudomonadati</taxon>
        <taxon>Pseudomonadota</taxon>
        <taxon>Gammaproteobacteria</taxon>
        <taxon>Legionellales</taxon>
        <taxon>Legionellaceae</taxon>
        <taxon>Legionella</taxon>
    </lineage>
</organism>
<dbReference type="HOGENOM" id="CLU_069110_0_0_6"/>
<dbReference type="Proteomes" id="UP000032430">
    <property type="component" value="Chromosome I"/>
</dbReference>
<gene>
    <name evidence="2" type="ORF">LFA_2171</name>
</gene>
<dbReference type="PROSITE" id="PS50181">
    <property type="entry name" value="FBOX"/>
    <property type="match status" value="1"/>
</dbReference>
<feature type="domain" description="F-box" evidence="1">
    <location>
        <begin position="11"/>
        <end position="59"/>
    </location>
</feature>
<dbReference type="KEGG" id="lfa:LFA_2171"/>
<reference evidence="3" key="1">
    <citation type="submission" date="2014-09" db="EMBL/GenBank/DDBJ databases">
        <authorList>
            <person name="Gomez-Valero L."/>
        </authorList>
    </citation>
    <scope>NUCLEOTIDE SEQUENCE [LARGE SCALE GENOMIC DNA]</scope>
    <source>
        <strain evidence="3">ATCC700992</strain>
    </source>
</reference>
<protein>
    <recommendedName>
        <fullName evidence="1">F-box domain-containing protein</fullName>
    </recommendedName>
</protein>
<dbReference type="EMBL" id="LN614827">
    <property type="protein sequence ID" value="CEG57552.1"/>
    <property type="molecule type" value="Genomic_DNA"/>
</dbReference>
<name>A0A098G507_9GAMM</name>
<dbReference type="OrthoDB" id="5652138at2"/>
<evidence type="ECO:0000259" key="1">
    <source>
        <dbReference type="PROSITE" id="PS50181"/>
    </source>
</evidence>
<keyword evidence="3" id="KW-1185">Reference proteome</keyword>
<dbReference type="AlphaFoldDB" id="A0A098G507"/>
<sequence>MQSKEEYEEDLSFIKSLPEELLKQVIQNLSKEKTTQNSFVLTCSLFYNQLQRERLWASLVQCVINGNQKKAQMLLKKYPDLLWDRGTIKDNSGRVFKNTTVWEYVLWALDVRYMAPMMLECLPISKEGKEIWDNLLVQLDELEKNGIFYELNGEIYHESHYDFFIIAALEYFVKNYLFWRSAQRQAEWCTGVGMAQFCAPAHVAQHYCDLRVPFYPIPQFDSKTFNRTLVFLNRNTSELQSWWEQKIPTKLEKQNQLEEPEKQGEQVERLGVTVAIYRKRSPLRALGLSIDTGILHKIAKNNMDALIALRDKRLADRRLLREQICELDLKFKFQIEAMPFLSSSG</sequence>
<proteinExistence type="predicted"/>
<dbReference type="RefSeq" id="WP_045096029.1">
    <property type="nucleotide sequence ID" value="NZ_LN614827.1"/>
</dbReference>